<feature type="transmembrane region" description="Helical" evidence="7">
    <location>
        <begin position="154"/>
        <end position="178"/>
    </location>
</feature>
<evidence type="ECO:0000256" key="6">
    <source>
        <dbReference type="SAM" id="MobiDB-lite"/>
    </source>
</evidence>
<comment type="similarity">
    <text evidence="2">Belongs to the drug/metabolite transporter (DMT) superfamily. Plant drug/metabolite exporter (P-DME) (TC 2.A.7.4) family.</text>
</comment>
<feature type="transmembrane region" description="Helical" evidence="7">
    <location>
        <begin position="387"/>
        <end position="406"/>
    </location>
</feature>
<dbReference type="Proteomes" id="UP000652761">
    <property type="component" value="Unassembled WGS sequence"/>
</dbReference>
<dbReference type="InterPro" id="IPR030184">
    <property type="entry name" value="WAT1-related"/>
</dbReference>
<evidence type="ECO:0000313" key="9">
    <source>
        <dbReference type="EMBL" id="MQM22865.1"/>
    </source>
</evidence>
<comment type="subcellular location">
    <subcellularLocation>
        <location evidence="1">Membrane</location>
        <topology evidence="1">Multi-pass membrane protein</topology>
    </subcellularLocation>
</comment>
<feature type="transmembrane region" description="Helical" evidence="7">
    <location>
        <begin position="121"/>
        <end position="142"/>
    </location>
</feature>
<keyword evidence="10" id="KW-1185">Reference proteome</keyword>
<gene>
    <name evidence="9" type="ORF">Taro_055924</name>
</gene>
<evidence type="ECO:0000256" key="3">
    <source>
        <dbReference type="ARBA" id="ARBA00022692"/>
    </source>
</evidence>
<evidence type="ECO:0000256" key="2">
    <source>
        <dbReference type="ARBA" id="ARBA00007635"/>
    </source>
</evidence>
<organism evidence="9 10">
    <name type="scientific">Colocasia esculenta</name>
    <name type="common">Wild taro</name>
    <name type="synonym">Arum esculentum</name>
    <dbReference type="NCBI Taxonomy" id="4460"/>
    <lineage>
        <taxon>Eukaryota</taxon>
        <taxon>Viridiplantae</taxon>
        <taxon>Streptophyta</taxon>
        <taxon>Embryophyta</taxon>
        <taxon>Tracheophyta</taxon>
        <taxon>Spermatophyta</taxon>
        <taxon>Magnoliopsida</taxon>
        <taxon>Liliopsida</taxon>
        <taxon>Araceae</taxon>
        <taxon>Aroideae</taxon>
        <taxon>Colocasieae</taxon>
        <taxon>Colocasia</taxon>
    </lineage>
</organism>
<name>A0A843XVQ7_COLES</name>
<feature type="region of interest" description="Disordered" evidence="6">
    <location>
        <begin position="1"/>
        <end position="75"/>
    </location>
</feature>
<sequence length="431" mass="46003">MQRGLASSPGKNAENKSRNRPQNPATKGYGASREGTMGLVDTSGPQERGMCRKWRENELTPSAGKNELTESLQGARRPRMSSRRVMLEEFVILLGLTVTQFVAGAFSVFTSRVLTLGINRLFLVIAGSLTNFVLLAPFAIALERKKWPTKVSVWLILQLFLIALGGGTVVMVLMLMGMEKTSPAIASAMPNLSPGFIFIIAACLRFEKVDIRCAYSRAKIVGTLMCLTGAIAMSFLQNTLAATPVFPSSHTGGSQPTAAIGDWTVGCIYLLCAVFIVSCTVVLQAVTMNQFPAPLSLCCITSLIAAFLTAAFQIVTEKKLDVGSPAVGARTVACIVLLGSTVSSICIPFQTWCIKKRGPVLVSMFSPVGTVCSAVLSALTLGQLLSMGSLAGMCFMFAGLYLVLWAKKKEAFLPSGDDGSDEVDVEKPLLS</sequence>
<feature type="transmembrane region" description="Helical" evidence="7">
    <location>
        <begin position="361"/>
        <end position="381"/>
    </location>
</feature>
<evidence type="ECO:0000256" key="4">
    <source>
        <dbReference type="ARBA" id="ARBA00022989"/>
    </source>
</evidence>
<accession>A0A843XVQ7</accession>
<evidence type="ECO:0000313" key="10">
    <source>
        <dbReference type="Proteomes" id="UP000652761"/>
    </source>
</evidence>
<feature type="compositionally biased region" description="Basic and acidic residues" evidence="6">
    <location>
        <begin position="49"/>
        <end position="58"/>
    </location>
</feature>
<dbReference type="AlphaFoldDB" id="A0A843XVQ7"/>
<dbReference type="OrthoDB" id="642067at2759"/>
<keyword evidence="5 7" id="KW-0472">Membrane</keyword>
<feature type="transmembrane region" description="Helical" evidence="7">
    <location>
        <begin position="184"/>
        <end position="206"/>
    </location>
</feature>
<reference evidence="9" key="1">
    <citation type="submission" date="2017-07" db="EMBL/GenBank/DDBJ databases">
        <title>Taro Niue Genome Assembly and Annotation.</title>
        <authorList>
            <person name="Atibalentja N."/>
            <person name="Keating K."/>
            <person name="Fields C.J."/>
        </authorList>
    </citation>
    <scope>NUCLEOTIDE SEQUENCE</scope>
    <source>
        <strain evidence="9">Niue_2</strain>
        <tissue evidence="9">Leaf</tissue>
    </source>
</reference>
<dbReference type="Pfam" id="PF00892">
    <property type="entry name" value="EamA"/>
    <property type="match status" value="2"/>
</dbReference>
<proteinExistence type="inferred from homology"/>
<dbReference type="PANTHER" id="PTHR31218">
    <property type="entry name" value="WAT1-RELATED PROTEIN"/>
    <property type="match status" value="1"/>
</dbReference>
<dbReference type="GO" id="GO:0022857">
    <property type="term" value="F:transmembrane transporter activity"/>
    <property type="evidence" value="ECO:0007669"/>
    <property type="project" value="InterPro"/>
</dbReference>
<keyword evidence="3 7" id="KW-0812">Transmembrane</keyword>
<feature type="transmembrane region" description="Helical" evidence="7">
    <location>
        <begin position="295"/>
        <end position="315"/>
    </location>
</feature>
<dbReference type="InterPro" id="IPR000620">
    <property type="entry name" value="EamA_dom"/>
</dbReference>
<comment type="caution">
    <text evidence="9">The sequence shown here is derived from an EMBL/GenBank/DDBJ whole genome shotgun (WGS) entry which is preliminary data.</text>
</comment>
<feature type="transmembrane region" description="Helical" evidence="7">
    <location>
        <begin position="260"/>
        <end position="283"/>
    </location>
</feature>
<feature type="transmembrane region" description="Helical" evidence="7">
    <location>
        <begin position="86"/>
        <end position="109"/>
    </location>
</feature>
<feature type="domain" description="EamA" evidence="8">
    <location>
        <begin position="97"/>
        <end position="234"/>
    </location>
</feature>
<protein>
    <recommendedName>
        <fullName evidence="8">EamA domain-containing protein</fullName>
    </recommendedName>
</protein>
<feature type="domain" description="EamA" evidence="8">
    <location>
        <begin position="265"/>
        <end position="404"/>
    </location>
</feature>
<keyword evidence="4 7" id="KW-1133">Transmembrane helix</keyword>
<dbReference type="GO" id="GO:0016020">
    <property type="term" value="C:membrane"/>
    <property type="evidence" value="ECO:0007669"/>
    <property type="project" value="UniProtKB-SubCell"/>
</dbReference>
<feature type="transmembrane region" description="Helical" evidence="7">
    <location>
        <begin position="218"/>
        <end position="240"/>
    </location>
</feature>
<dbReference type="SUPFAM" id="SSF103481">
    <property type="entry name" value="Multidrug resistance efflux transporter EmrE"/>
    <property type="match status" value="2"/>
</dbReference>
<feature type="transmembrane region" description="Helical" evidence="7">
    <location>
        <begin position="327"/>
        <end position="349"/>
    </location>
</feature>
<evidence type="ECO:0000256" key="7">
    <source>
        <dbReference type="SAM" id="Phobius"/>
    </source>
</evidence>
<evidence type="ECO:0000259" key="8">
    <source>
        <dbReference type="Pfam" id="PF00892"/>
    </source>
</evidence>
<evidence type="ECO:0000256" key="1">
    <source>
        <dbReference type="ARBA" id="ARBA00004141"/>
    </source>
</evidence>
<dbReference type="EMBL" id="NMUH01014215">
    <property type="protein sequence ID" value="MQM22865.1"/>
    <property type="molecule type" value="Genomic_DNA"/>
</dbReference>
<evidence type="ECO:0000256" key="5">
    <source>
        <dbReference type="ARBA" id="ARBA00023136"/>
    </source>
</evidence>
<dbReference type="InterPro" id="IPR037185">
    <property type="entry name" value="EmrE-like"/>
</dbReference>